<reference evidence="1 2" key="1">
    <citation type="journal article" date="2015" name="Microbiome">
        <title>Genomic resolution of linkages in carbon, nitrogen, and sulfur cycling among widespread estuary sediment bacteria.</title>
        <authorList>
            <person name="Baker B.J."/>
            <person name="Lazar C.S."/>
            <person name="Teske A.P."/>
            <person name="Dick G.J."/>
        </authorList>
    </citation>
    <scope>NUCLEOTIDE SEQUENCE [LARGE SCALE GENOMIC DNA]</scope>
    <source>
        <strain evidence="1">DG_56</strain>
    </source>
</reference>
<dbReference type="Proteomes" id="UP000052020">
    <property type="component" value="Unassembled WGS sequence"/>
</dbReference>
<name>A0A0S7XK52_9BACT</name>
<dbReference type="Gene3D" id="1.10.10.10">
    <property type="entry name" value="Winged helix-like DNA-binding domain superfamily/Winged helix DNA-binding domain"/>
    <property type="match status" value="1"/>
</dbReference>
<sequence>MGRPHKPGFLLDFAVTNSILSTLTHVSRDEVGRAVRELVAKGIVQRLQGRRLLVTDPSKLVGPRLVAPVAKLGLLPYAR</sequence>
<dbReference type="InterPro" id="IPR036390">
    <property type="entry name" value="WH_DNA-bd_sf"/>
</dbReference>
<proteinExistence type="predicted"/>
<evidence type="ECO:0008006" key="3">
    <source>
        <dbReference type="Google" id="ProtNLM"/>
    </source>
</evidence>
<dbReference type="InterPro" id="IPR036388">
    <property type="entry name" value="WH-like_DNA-bd_sf"/>
</dbReference>
<comment type="caution">
    <text evidence="1">The sequence shown here is derived from an EMBL/GenBank/DDBJ whole genome shotgun (WGS) entry which is preliminary data.</text>
</comment>
<gene>
    <name evidence="1" type="ORF">AMK68_04440</name>
</gene>
<dbReference type="EMBL" id="LIZY01000100">
    <property type="protein sequence ID" value="KPJ62848.1"/>
    <property type="molecule type" value="Genomic_DNA"/>
</dbReference>
<evidence type="ECO:0000313" key="2">
    <source>
        <dbReference type="Proteomes" id="UP000052020"/>
    </source>
</evidence>
<dbReference type="AlphaFoldDB" id="A0A0S7XK52"/>
<accession>A0A0S7XK52</accession>
<evidence type="ECO:0000313" key="1">
    <source>
        <dbReference type="EMBL" id="KPJ62848.1"/>
    </source>
</evidence>
<protein>
    <recommendedName>
        <fullName evidence="3">HTH crp-type domain-containing protein</fullName>
    </recommendedName>
</protein>
<organism evidence="1 2">
    <name type="scientific">candidate division KD3-62 bacterium DG_56</name>
    <dbReference type="NCBI Taxonomy" id="1704032"/>
    <lineage>
        <taxon>Bacteria</taxon>
        <taxon>candidate division KD3-62</taxon>
    </lineage>
</organism>
<dbReference type="SUPFAM" id="SSF46785">
    <property type="entry name" value="Winged helix' DNA-binding domain"/>
    <property type="match status" value="1"/>
</dbReference>